<proteinExistence type="predicted"/>
<dbReference type="EMBL" id="CP079105">
    <property type="protein sequence ID" value="QXQ13969.1"/>
    <property type="molecule type" value="Genomic_DNA"/>
</dbReference>
<feature type="signal peptide" evidence="1">
    <location>
        <begin position="1"/>
        <end position="26"/>
    </location>
</feature>
<gene>
    <name evidence="2" type="ORF">KV203_00385</name>
</gene>
<dbReference type="RefSeq" id="WP_066472043.1">
    <property type="nucleotide sequence ID" value="NZ_CP079105.1"/>
</dbReference>
<evidence type="ECO:0000313" key="3">
    <source>
        <dbReference type="Proteomes" id="UP000887023"/>
    </source>
</evidence>
<accession>A0ABX8SAF9</accession>
<dbReference type="Proteomes" id="UP000887023">
    <property type="component" value="Chromosome"/>
</dbReference>
<protein>
    <submittedName>
        <fullName evidence="2">Uncharacterized protein</fullName>
    </submittedName>
</protein>
<keyword evidence="1" id="KW-0732">Signal</keyword>
<sequence>MSQDRACSGVAVAAAGVALAVGMALAGPGSAAAGPSAPAAAEAIARAGAVDTASAGDLVTAYQTAVAALQKLGIRPFFYPTAAPGCVPGTPFGMAPAVAGAVPGPWPTLTIPGVDPVAVKAGQVVFAFVPLGLGPDGPDTSGMQVAWFNVSTLRGGFVQMGSLAQLISAAIPPDVPVLLRPIVEEAVRNFFAAALPFGGVRAAPVDTGAGTVLAAVFGTVRNGDKTCFFLPTVGLANVS</sequence>
<organism evidence="2 3">
    <name type="scientific">Skermania pinensis</name>
    <dbReference type="NCBI Taxonomy" id="39122"/>
    <lineage>
        <taxon>Bacteria</taxon>
        <taxon>Bacillati</taxon>
        <taxon>Actinomycetota</taxon>
        <taxon>Actinomycetes</taxon>
        <taxon>Mycobacteriales</taxon>
        <taxon>Gordoniaceae</taxon>
        <taxon>Skermania</taxon>
    </lineage>
</organism>
<evidence type="ECO:0000313" key="2">
    <source>
        <dbReference type="EMBL" id="QXQ13969.1"/>
    </source>
</evidence>
<feature type="chain" id="PRO_5045816478" evidence="1">
    <location>
        <begin position="27"/>
        <end position="239"/>
    </location>
</feature>
<reference evidence="2" key="1">
    <citation type="submission" date="2021-07" db="EMBL/GenBank/DDBJ databases">
        <title>Candidatus Kaistella beijingensis sp. nov. isolated from a municipal wastewater treatment plant is involved in sludge foaming.</title>
        <authorList>
            <person name="Song Y."/>
            <person name="Liu S.-J."/>
        </authorList>
    </citation>
    <scope>NUCLEOTIDE SEQUENCE</scope>
    <source>
        <strain evidence="2">DSM 43998</strain>
    </source>
</reference>
<keyword evidence="3" id="KW-1185">Reference proteome</keyword>
<name>A0ABX8SAF9_9ACTN</name>
<evidence type="ECO:0000256" key="1">
    <source>
        <dbReference type="SAM" id="SignalP"/>
    </source>
</evidence>